<name>A0A0A0RNI5_9CAUD</name>
<dbReference type="KEGG" id="vg:24608149"/>
<dbReference type="EMBL" id="KM236246">
    <property type="protein sequence ID" value="AIW03572.1"/>
    <property type="molecule type" value="Genomic_DNA"/>
</dbReference>
<evidence type="ECO:0000313" key="2">
    <source>
        <dbReference type="EMBL" id="AIW03572.1"/>
    </source>
</evidence>
<protein>
    <submittedName>
        <fullName evidence="2">Uncharacterized protein</fullName>
    </submittedName>
</protein>
<feature type="region of interest" description="Disordered" evidence="1">
    <location>
        <begin position="1"/>
        <end position="38"/>
    </location>
</feature>
<proteinExistence type="predicted"/>
<dbReference type="Proteomes" id="UP000030207">
    <property type="component" value="Segment"/>
</dbReference>
<evidence type="ECO:0000256" key="1">
    <source>
        <dbReference type="SAM" id="MobiDB-lite"/>
    </source>
</evidence>
<evidence type="ECO:0000313" key="3">
    <source>
        <dbReference type="Proteomes" id="UP000030207"/>
    </source>
</evidence>
<keyword evidence="3" id="KW-1185">Reference proteome</keyword>
<organism evidence="2 3">
    <name type="scientific">Bacillus phage Moonbeam</name>
    <dbReference type="NCBI Taxonomy" id="1540091"/>
    <lineage>
        <taxon>Viruses</taxon>
        <taxon>Duplodnaviria</taxon>
        <taxon>Heunggongvirae</taxon>
        <taxon>Uroviricota</taxon>
        <taxon>Caudoviricetes</taxon>
        <taxon>Herelleviridae</taxon>
        <taxon>Bastillevirinae</taxon>
        <taxon>Moonbeamvirus</taxon>
        <taxon>Moonbeamvirus moonbeam</taxon>
    </lineage>
</organism>
<gene>
    <name evidence="2" type="ORF">CPT_Moonbeam174</name>
</gene>
<dbReference type="GeneID" id="24608149"/>
<sequence>MGSFTGKLHKYLTSRLSESKPSEGKKPSVTKKKEEKKK</sequence>
<dbReference type="RefSeq" id="YP_009151737.1">
    <property type="nucleotide sequence ID" value="NC_027374.1"/>
</dbReference>
<feature type="compositionally biased region" description="Basic and acidic residues" evidence="1">
    <location>
        <begin position="17"/>
        <end position="38"/>
    </location>
</feature>
<reference evidence="2 3" key="1">
    <citation type="submission" date="2014-07" db="EMBL/GenBank/DDBJ databases">
        <title>Complete Genome of Bacillus megaterium Myophage Moonbeam.</title>
        <authorList>
            <person name="Cadungog J.N."/>
            <person name="Khatemi B.E."/>
            <person name="Hernandez A.C."/>
            <person name="Everett G.F.K."/>
        </authorList>
    </citation>
    <scope>NUCLEOTIDE SEQUENCE [LARGE SCALE GENOMIC DNA]</scope>
</reference>
<accession>A0A0A0RNI5</accession>